<feature type="region of interest" description="Disordered" evidence="2">
    <location>
        <begin position="33"/>
        <end position="68"/>
    </location>
</feature>
<dbReference type="Proteomes" id="UP001150259">
    <property type="component" value="Unassembled WGS sequence"/>
</dbReference>
<dbReference type="EMBL" id="JAPFQL010000010">
    <property type="protein sequence ID" value="MDC5696373.1"/>
    <property type="molecule type" value="Genomic_DNA"/>
</dbReference>
<keyword evidence="4" id="KW-1185">Reference proteome</keyword>
<dbReference type="CDD" id="cd05829">
    <property type="entry name" value="Sortase_F"/>
    <property type="match status" value="1"/>
</dbReference>
<dbReference type="Pfam" id="PF04203">
    <property type="entry name" value="Sortase"/>
    <property type="match status" value="1"/>
</dbReference>
<evidence type="ECO:0000313" key="3">
    <source>
        <dbReference type="EMBL" id="MDC5696373.1"/>
    </source>
</evidence>
<reference evidence="3 4" key="1">
    <citation type="submission" date="2022-11" db="EMBL/GenBank/DDBJ databases">
        <title>Anaerobic phenanthrene biodegradation by a DNRA strain PheN6.</title>
        <authorList>
            <person name="Zhang Z."/>
        </authorList>
    </citation>
    <scope>NUCLEOTIDE SEQUENCE [LARGE SCALE GENOMIC DNA]</scope>
    <source>
        <strain evidence="3 4">PheN6</strain>
    </source>
</reference>
<dbReference type="RefSeq" id="WP_272460949.1">
    <property type="nucleotide sequence ID" value="NZ_JAPFQL010000010.1"/>
</dbReference>
<dbReference type="SUPFAM" id="SSF63817">
    <property type="entry name" value="Sortase"/>
    <property type="match status" value="1"/>
</dbReference>
<dbReference type="Gene3D" id="2.40.260.10">
    <property type="entry name" value="Sortase"/>
    <property type="match status" value="1"/>
</dbReference>
<gene>
    <name evidence="3" type="ORF">OO014_03825</name>
</gene>
<comment type="caution">
    <text evidence="3">The sequence shown here is derived from an EMBL/GenBank/DDBJ whole genome shotgun (WGS) entry which is preliminary data.</text>
</comment>
<accession>A0ABT5GDP8</accession>
<evidence type="ECO:0000256" key="1">
    <source>
        <dbReference type="ARBA" id="ARBA00022801"/>
    </source>
</evidence>
<protein>
    <submittedName>
        <fullName evidence="3">Class F sortase</fullName>
    </submittedName>
</protein>
<evidence type="ECO:0000256" key="2">
    <source>
        <dbReference type="SAM" id="MobiDB-lite"/>
    </source>
</evidence>
<dbReference type="InterPro" id="IPR023365">
    <property type="entry name" value="Sortase_dom-sf"/>
</dbReference>
<dbReference type="InterPro" id="IPR005754">
    <property type="entry name" value="Sortase"/>
</dbReference>
<name>A0ABT5GDP8_9MICO</name>
<proteinExistence type="predicted"/>
<evidence type="ECO:0000313" key="4">
    <source>
        <dbReference type="Proteomes" id="UP001150259"/>
    </source>
</evidence>
<keyword evidence="1" id="KW-0378">Hydrolase</keyword>
<dbReference type="InterPro" id="IPR042001">
    <property type="entry name" value="Sortase_F"/>
</dbReference>
<organism evidence="3 4">
    <name type="scientific">Intrasporangium calvum</name>
    <dbReference type="NCBI Taxonomy" id="53358"/>
    <lineage>
        <taxon>Bacteria</taxon>
        <taxon>Bacillati</taxon>
        <taxon>Actinomycetota</taxon>
        <taxon>Actinomycetes</taxon>
        <taxon>Micrococcales</taxon>
        <taxon>Intrasporangiaceae</taxon>
        <taxon>Intrasporangium</taxon>
    </lineage>
</organism>
<feature type="compositionally biased region" description="Low complexity" evidence="2">
    <location>
        <begin position="49"/>
        <end position="68"/>
    </location>
</feature>
<sequence length="236" mass="25446">MKPSPRTVLATVAAALVAIIAVWVIVAEPFGTGAPRQGQAATRRADVPTAPSETSTARESTATSASASTCRAGVPARLVIPALGVDAPFEQIGLDRAAPPDAEGRRPLGNPTDRTKAGWYADGPRPGTGVGTVLTNGHTYRDNSAIFREDFAERIEVGQLIHVRQRNGSTCSYRVDRVWREVNAAREYPRIVVSERLYDFEGPERLFLTTCGGSWNSLTQNYDDISLLIASPVRRG</sequence>
<feature type="region of interest" description="Disordered" evidence="2">
    <location>
        <begin position="95"/>
        <end position="125"/>
    </location>
</feature>